<feature type="compositionally biased region" description="Basic and acidic residues" evidence="1">
    <location>
        <begin position="168"/>
        <end position="200"/>
    </location>
</feature>
<feature type="region of interest" description="Disordered" evidence="1">
    <location>
        <begin position="133"/>
        <end position="200"/>
    </location>
</feature>
<feature type="compositionally biased region" description="Polar residues" evidence="1">
    <location>
        <begin position="133"/>
        <end position="144"/>
    </location>
</feature>
<evidence type="ECO:0000256" key="2">
    <source>
        <dbReference type="SAM" id="SignalP"/>
    </source>
</evidence>
<dbReference type="EMBL" id="AAVT01000001">
    <property type="protein sequence ID" value="EAW32109.1"/>
    <property type="molecule type" value="Genomic_DNA"/>
</dbReference>
<dbReference type="Proteomes" id="UP000004931">
    <property type="component" value="Unassembled WGS sequence"/>
</dbReference>
<evidence type="ECO:0000256" key="1">
    <source>
        <dbReference type="SAM" id="MobiDB-lite"/>
    </source>
</evidence>
<accession>A0Y7K5</accession>
<gene>
    <name evidence="3" type="ORF">GP2143_12676</name>
</gene>
<evidence type="ECO:0000313" key="4">
    <source>
        <dbReference type="Proteomes" id="UP000004931"/>
    </source>
</evidence>
<organism evidence="3 4">
    <name type="scientific">marine gamma proteobacterium HTCC2143</name>
    <dbReference type="NCBI Taxonomy" id="247633"/>
    <lineage>
        <taxon>Bacteria</taxon>
        <taxon>Pseudomonadati</taxon>
        <taxon>Pseudomonadota</taxon>
        <taxon>Gammaproteobacteria</taxon>
        <taxon>Cellvibrionales</taxon>
        <taxon>Spongiibacteraceae</taxon>
        <taxon>BD1-7 clade</taxon>
    </lineage>
</organism>
<proteinExistence type="predicted"/>
<evidence type="ECO:0000313" key="3">
    <source>
        <dbReference type="EMBL" id="EAW32109.1"/>
    </source>
</evidence>
<keyword evidence="4" id="KW-1185">Reference proteome</keyword>
<sequence>MFINWWLANSLTKLGQVMLVALLSVSAANAATVSYDAPNISIKATGEPLTGVLRSVAEATGISVSIREDINPAVYSDIQVMALPKALERILRGLSYSFVWQPGGKELSGVLVMGSDGKTDKVMKSIVSGSVKNAVSGMPSNKMSIPNVGQMDRNSSDPSPMDIGGQEMEARELEMRELEEQEHRQHDEEMRRQERESRRLVEQRVQEFSSEMEVNTIELERAM</sequence>
<reference evidence="3 4" key="1">
    <citation type="journal article" date="2010" name="J. Bacteriol.">
        <title>Genome sequence of the oligotrophic marine Gammaproteobacterium HTCC2143, isolated from the Oregon Coast.</title>
        <authorList>
            <person name="Oh H.M."/>
            <person name="Kang I."/>
            <person name="Ferriera S."/>
            <person name="Giovannoni S.J."/>
            <person name="Cho J.C."/>
        </authorList>
    </citation>
    <scope>NUCLEOTIDE SEQUENCE [LARGE SCALE GENOMIC DNA]</scope>
    <source>
        <strain evidence="3 4">HTCC2143</strain>
    </source>
</reference>
<dbReference type="AlphaFoldDB" id="A0Y7K5"/>
<comment type="caution">
    <text evidence="3">The sequence shown here is derived from an EMBL/GenBank/DDBJ whole genome shotgun (WGS) entry which is preliminary data.</text>
</comment>
<keyword evidence="2" id="KW-0732">Signal</keyword>
<name>A0Y7K5_9GAMM</name>
<protein>
    <submittedName>
        <fullName evidence="3">Uncharacterized protein</fullName>
    </submittedName>
</protein>
<feature type="signal peptide" evidence="2">
    <location>
        <begin position="1"/>
        <end position="30"/>
    </location>
</feature>
<feature type="chain" id="PRO_5005333843" evidence="2">
    <location>
        <begin position="31"/>
        <end position="223"/>
    </location>
</feature>